<name>A0A2G9UD09_TELCI</name>
<dbReference type="EMBL" id="KZ347278">
    <property type="protein sequence ID" value="PIO68053.1"/>
    <property type="molecule type" value="Genomic_DNA"/>
</dbReference>
<evidence type="ECO:0000313" key="2">
    <source>
        <dbReference type="Proteomes" id="UP000230423"/>
    </source>
</evidence>
<accession>A0A2G9UD09</accession>
<keyword evidence="2" id="KW-1185">Reference proteome</keyword>
<organism evidence="1 2">
    <name type="scientific">Teladorsagia circumcincta</name>
    <name type="common">Brown stomach worm</name>
    <name type="synonym">Ostertagia circumcincta</name>
    <dbReference type="NCBI Taxonomy" id="45464"/>
    <lineage>
        <taxon>Eukaryota</taxon>
        <taxon>Metazoa</taxon>
        <taxon>Ecdysozoa</taxon>
        <taxon>Nematoda</taxon>
        <taxon>Chromadorea</taxon>
        <taxon>Rhabditida</taxon>
        <taxon>Rhabditina</taxon>
        <taxon>Rhabditomorpha</taxon>
        <taxon>Strongyloidea</taxon>
        <taxon>Trichostrongylidae</taxon>
        <taxon>Teladorsagia</taxon>
    </lineage>
</organism>
<dbReference type="OrthoDB" id="5839920at2759"/>
<sequence length="231" mass="25552">MSLVFFLSFTFIFSQQVIQPVILVVPSDNIAATVEAIKSVFRRTNETSVQVLPYECGPVSTEKNTVAVGMDQPSCYDFSGQFNSPAPFFFPSSNCPNTANASSSTDQLVDFTHNATICYETQQASDVGFQYDYDGGVMRQARVRDRTTSTSMQYSMDEVYSGGPRQDVAMEAPLARTFGTMVNEKVFASVRNAETSMDAAEFDLLRDIETQTTLNDVGLMTDFWTDMGHSP</sequence>
<dbReference type="AlphaFoldDB" id="A0A2G9UD09"/>
<reference evidence="1 2" key="1">
    <citation type="submission" date="2015-09" db="EMBL/GenBank/DDBJ databases">
        <title>Draft genome of the parasitic nematode Teladorsagia circumcincta isolate WARC Sus (inbred).</title>
        <authorList>
            <person name="Mitreva M."/>
        </authorList>
    </citation>
    <scope>NUCLEOTIDE SEQUENCE [LARGE SCALE GENOMIC DNA]</scope>
    <source>
        <strain evidence="1 2">S</strain>
    </source>
</reference>
<dbReference type="Proteomes" id="UP000230423">
    <property type="component" value="Unassembled WGS sequence"/>
</dbReference>
<proteinExistence type="predicted"/>
<gene>
    <name evidence="1" type="ORF">TELCIR_10174</name>
</gene>
<protein>
    <submittedName>
        <fullName evidence="1">Uncharacterized protein</fullName>
    </submittedName>
</protein>
<evidence type="ECO:0000313" key="1">
    <source>
        <dbReference type="EMBL" id="PIO68053.1"/>
    </source>
</evidence>